<keyword evidence="2" id="KW-1185">Reference proteome</keyword>
<evidence type="ECO:0000313" key="2">
    <source>
        <dbReference type="Proteomes" id="UP001172386"/>
    </source>
</evidence>
<gene>
    <name evidence="1" type="ORF">H2198_004471</name>
</gene>
<reference evidence="1" key="1">
    <citation type="submission" date="2022-10" db="EMBL/GenBank/DDBJ databases">
        <title>Culturing micro-colonial fungi from biological soil crusts in the Mojave desert and describing Neophaeococcomyces mojavensis, and introducing the new genera and species Taxawa tesnikishii.</title>
        <authorList>
            <person name="Kurbessoian T."/>
            <person name="Stajich J.E."/>
        </authorList>
    </citation>
    <scope>NUCLEOTIDE SEQUENCE</scope>
    <source>
        <strain evidence="1">JES_112</strain>
    </source>
</reference>
<comment type="caution">
    <text evidence="1">The sequence shown here is derived from an EMBL/GenBank/DDBJ whole genome shotgun (WGS) entry which is preliminary data.</text>
</comment>
<organism evidence="1 2">
    <name type="scientific">Neophaeococcomyces mojaviensis</name>
    <dbReference type="NCBI Taxonomy" id="3383035"/>
    <lineage>
        <taxon>Eukaryota</taxon>
        <taxon>Fungi</taxon>
        <taxon>Dikarya</taxon>
        <taxon>Ascomycota</taxon>
        <taxon>Pezizomycotina</taxon>
        <taxon>Eurotiomycetes</taxon>
        <taxon>Chaetothyriomycetidae</taxon>
        <taxon>Chaetothyriales</taxon>
        <taxon>Chaetothyriales incertae sedis</taxon>
        <taxon>Neophaeococcomyces</taxon>
    </lineage>
</organism>
<name>A0ACC3A8U3_9EURO</name>
<sequence length="399" mass="42996">MPLYLTGTRSSRVTKPKPLQRSTSLPFASTKHTNTLQRAQTLAAGLCYDGDGNDDENKHLAGPGTTVAVLENDVVTDVLSAISYARTSMFDALPERAGMNSVRIAQVLNFQKNLPAIVSLAHIHALRSSLSKTERDIQNLLSTNRIRRIKLVGRGNEVSGLGEVLISTKDYEGLVCSSALTDDVLQSFLAALQSHPRSHYLPASSMPRSHIAVLTKAGFLTIPSVQDVCKSSSSRTSQSIVAPATVSRSASGSQAAVGGEAAFETLGGVNGARRSKSDAGYGHHSNEYVLSVPGIAAYLQLLDSGRNHLLELLRQSSKHKQAPMYLLKERWNGNVDNDSQVSVAKQIRGEFSNVLPAKTKKWRVLNGLSFDWVVEECLGAGLIEVFETYSVGLGVRALV</sequence>
<proteinExistence type="predicted"/>
<dbReference type="EMBL" id="JAPDRQ010000067">
    <property type="protein sequence ID" value="KAJ9657245.1"/>
    <property type="molecule type" value="Genomic_DNA"/>
</dbReference>
<evidence type="ECO:0000313" key="1">
    <source>
        <dbReference type="EMBL" id="KAJ9657245.1"/>
    </source>
</evidence>
<protein>
    <submittedName>
        <fullName evidence="1">Uncharacterized protein</fullName>
    </submittedName>
</protein>
<dbReference type="Proteomes" id="UP001172386">
    <property type="component" value="Unassembled WGS sequence"/>
</dbReference>
<accession>A0ACC3A8U3</accession>